<proteinExistence type="predicted"/>
<evidence type="ECO:0000313" key="2">
    <source>
        <dbReference type="EMBL" id="EAX94593.1"/>
    </source>
</evidence>
<evidence type="ECO:0000256" key="1">
    <source>
        <dbReference type="ARBA" id="ARBA00023117"/>
    </source>
</evidence>
<dbReference type="EMBL" id="DS113849">
    <property type="protein sequence ID" value="EAX94593.1"/>
    <property type="molecule type" value="Genomic_DNA"/>
</dbReference>
<keyword evidence="3" id="KW-1185">Reference proteome</keyword>
<dbReference type="SUPFAM" id="SSF47370">
    <property type="entry name" value="Bromodomain"/>
    <property type="match status" value="1"/>
</dbReference>
<dbReference type="VEuPathDB" id="TrichDB:TVAGG3_0075110"/>
<dbReference type="Gene3D" id="1.20.920.10">
    <property type="entry name" value="Bromodomain-like"/>
    <property type="match status" value="1"/>
</dbReference>
<evidence type="ECO:0000313" key="3">
    <source>
        <dbReference type="Proteomes" id="UP000001542"/>
    </source>
</evidence>
<dbReference type="InterPro" id="IPR036427">
    <property type="entry name" value="Bromodomain-like_sf"/>
</dbReference>
<evidence type="ECO:0008006" key="4">
    <source>
        <dbReference type="Google" id="ProtNLM"/>
    </source>
</evidence>
<dbReference type="SMR" id="A2FKI1"/>
<sequence length="224" mass="26243">MTELINHPITGKYKKLSSGGKGKGKLKLMFSTQRVQDDTLDLDTVKTKLDEGKYETLEMWKADIDKVFNTSLPSHLDDKPNMREFRKGAVQYILEEKLRNLETADMNSWAEKIIKIRRKMQSLAEDPPVYVQKCIPSLCNIKSFNEMNVLTQHEIDCFIQASEKLYSEQHHRNMLNIIHDEEPNLEIKQDNVILDINRLRLTTIYKLIEYMKDALEKQGDHYPE</sequence>
<keyword evidence="1" id="KW-0103">Bromodomain</keyword>
<protein>
    <recommendedName>
        <fullName evidence="4">NET domain-containing protein</fullName>
    </recommendedName>
</protein>
<dbReference type="AlphaFoldDB" id="A2FKI1"/>
<reference evidence="2" key="2">
    <citation type="journal article" date="2007" name="Science">
        <title>Draft genome sequence of the sexually transmitted pathogen Trichomonas vaginalis.</title>
        <authorList>
            <person name="Carlton J.M."/>
            <person name="Hirt R.P."/>
            <person name="Silva J.C."/>
            <person name="Delcher A.L."/>
            <person name="Schatz M."/>
            <person name="Zhao Q."/>
            <person name="Wortman J.R."/>
            <person name="Bidwell S.L."/>
            <person name="Alsmark U.C.M."/>
            <person name="Besteiro S."/>
            <person name="Sicheritz-Ponten T."/>
            <person name="Noel C.J."/>
            <person name="Dacks J.B."/>
            <person name="Foster P.G."/>
            <person name="Simillion C."/>
            <person name="Van de Peer Y."/>
            <person name="Miranda-Saavedra D."/>
            <person name="Barton G.J."/>
            <person name="Westrop G.D."/>
            <person name="Mueller S."/>
            <person name="Dessi D."/>
            <person name="Fiori P.L."/>
            <person name="Ren Q."/>
            <person name="Paulsen I."/>
            <person name="Zhang H."/>
            <person name="Bastida-Corcuera F.D."/>
            <person name="Simoes-Barbosa A."/>
            <person name="Brown M.T."/>
            <person name="Hayes R.D."/>
            <person name="Mukherjee M."/>
            <person name="Okumura C.Y."/>
            <person name="Schneider R."/>
            <person name="Smith A.J."/>
            <person name="Vanacova S."/>
            <person name="Villalvazo M."/>
            <person name="Haas B.J."/>
            <person name="Pertea M."/>
            <person name="Feldblyum T.V."/>
            <person name="Utterback T.R."/>
            <person name="Shu C.L."/>
            <person name="Osoegawa K."/>
            <person name="de Jong P.J."/>
            <person name="Hrdy I."/>
            <person name="Horvathova L."/>
            <person name="Zubacova Z."/>
            <person name="Dolezal P."/>
            <person name="Malik S.B."/>
            <person name="Logsdon J.M. Jr."/>
            <person name="Henze K."/>
            <person name="Gupta A."/>
            <person name="Wang C.C."/>
            <person name="Dunne R.L."/>
            <person name="Upcroft J.A."/>
            <person name="Upcroft P."/>
            <person name="White O."/>
            <person name="Salzberg S.L."/>
            <person name="Tang P."/>
            <person name="Chiu C.-H."/>
            <person name="Lee Y.-S."/>
            <person name="Embley T.M."/>
            <person name="Coombs G.H."/>
            <person name="Mottram J.C."/>
            <person name="Tachezy J."/>
            <person name="Fraser-Liggett C.M."/>
            <person name="Johnson P.J."/>
        </authorList>
    </citation>
    <scope>NUCLEOTIDE SEQUENCE [LARGE SCALE GENOMIC DNA]</scope>
    <source>
        <strain evidence="2">G3</strain>
    </source>
</reference>
<dbReference type="VEuPathDB" id="TrichDB:TVAG_135000"/>
<organism evidence="2 3">
    <name type="scientific">Trichomonas vaginalis (strain ATCC PRA-98 / G3)</name>
    <dbReference type="NCBI Taxonomy" id="412133"/>
    <lineage>
        <taxon>Eukaryota</taxon>
        <taxon>Metamonada</taxon>
        <taxon>Parabasalia</taxon>
        <taxon>Trichomonadida</taxon>
        <taxon>Trichomonadidae</taxon>
        <taxon>Trichomonas</taxon>
    </lineage>
</organism>
<reference evidence="2" key="1">
    <citation type="submission" date="2006-10" db="EMBL/GenBank/DDBJ databases">
        <authorList>
            <person name="Amadeo P."/>
            <person name="Zhao Q."/>
            <person name="Wortman J."/>
            <person name="Fraser-Liggett C."/>
            <person name="Carlton J."/>
        </authorList>
    </citation>
    <scope>NUCLEOTIDE SEQUENCE</scope>
    <source>
        <strain evidence="2">G3</strain>
    </source>
</reference>
<accession>A2FKI1</accession>
<name>A2FKI1_TRIV3</name>
<dbReference type="InParanoid" id="A2FKI1"/>
<dbReference type="KEGG" id="tva:4752330"/>
<dbReference type="Proteomes" id="UP000001542">
    <property type="component" value="Unassembled WGS sequence"/>
</dbReference>
<dbReference type="RefSeq" id="XP_001307523.1">
    <property type="nucleotide sequence ID" value="XM_001307522.1"/>
</dbReference>
<gene>
    <name evidence="2" type="ORF">TVAG_135000</name>
</gene>